<evidence type="ECO:0000256" key="6">
    <source>
        <dbReference type="RuleBase" id="RU000461"/>
    </source>
</evidence>
<evidence type="ECO:0000313" key="8">
    <source>
        <dbReference type="EMBL" id="KAH9825367.1"/>
    </source>
</evidence>
<evidence type="ECO:0000256" key="5">
    <source>
        <dbReference type="PIRSR" id="PIRSR602401-1"/>
    </source>
</evidence>
<evidence type="ECO:0000256" key="3">
    <source>
        <dbReference type="ARBA" id="ARBA00022723"/>
    </source>
</evidence>
<sequence length="209" mass="22870">GGAAEYAEGRGVARSLVESARPDDDDDDTYQARLLRAGISKDEVKVQIEDVIFAGTDSTGMNLSTLCWNLAKHPAIYQTLRHEVLTADAADRTYVLPPSTTVGLQPHTLHSNPDVFRHPHEFDPARWLREGEPSGPEMRRDFVPFGVGSRMCIARNLAMMELGVAARALARSGVLEGASVVGGGAEGRVEILEWFNSRVKGGKMELVWR</sequence>
<dbReference type="Pfam" id="PF00067">
    <property type="entry name" value="p450"/>
    <property type="match status" value="2"/>
</dbReference>
<dbReference type="InterPro" id="IPR002401">
    <property type="entry name" value="Cyt_P450_E_grp-I"/>
</dbReference>
<dbReference type="GO" id="GO:0016705">
    <property type="term" value="F:oxidoreductase activity, acting on paired donors, with incorporation or reduction of molecular oxygen"/>
    <property type="evidence" value="ECO:0007669"/>
    <property type="project" value="InterPro"/>
</dbReference>
<comment type="cofactor">
    <cofactor evidence="1 5">
        <name>heme</name>
        <dbReference type="ChEBI" id="CHEBI:30413"/>
    </cofactor>
</comment>
<accession>A0A9W7W032</accession>
<organism evidence="8 9">
    <name type="scientific">Teratosphaeria destructans</name>
    <dbReference type="NCBI Taxonomy" id="418781"/>
    <lineage>
        <taxon>Eukaryota</taxon>
        <taxon>Fungi</taxon>
        <taxon>Dikarya</taxon>
        <taxon>Ascomycota</taxon>
        <taxon>Pezizomycotina</taxon>
        <taxon>Dothideomycetes</taxon>
        <taxon>Dothideomycetidae</taxon>
        <taxon>Mycosphaerellales</taxon>
        <taxon>Teratosphaeriaceae</taxon>
        <taxon>Teratosphaeria</taxon>
    </lineage>
</organism>
<comment type="caution">
    <text evidence="8">The sequence shown here is derived from an EMBL/GenBank/DDBJ whole genome shotgun (WGS) entry which is preliminary data.</text>
</comment>
<dbReference type="EMBL" id="RIBY02002123">
    <property type="protein sequence ID" value="KAH9825367.1"/>
    <property type="molecule type" value="Genomic_DNA"/>
</dbReference>
<dbReference type="AlphaFoldDB" id="A0A9W7W032"/>
<keyword evidence="3 5" id="KW-0479">Metal-binding</keyword>
<dbReference type="PANTHER" id="PTHR24305:SF166">
    <property type="entry name" value="CYTOCHROME P450 12A4, MITOCHONDRIAL-RELATED"/>
    <property type="match status" value="1"/>
</dbReference>
<keyword evidence="9" id="KW-1185">Reference proteome</keyword>
<keyword evidence="5 6" id="KW-0349">Heme</keyword>
<dbReference type="OrthoDB" id="1470350at2759"/>
<feature type="region of interest" description="Disordered" evidence="7">
    <location>
        <begin position="1"/>
        <end position="28"/>
    </location>
</feature>
<keyword evidence="4 5" id="KW-0408">Iron</keyword>
<name>A0A9W7W032_9PEZI</name>
<dbReference type="PRINTS" id="PR00385">
    <property type="entry name" value="P450"/>
</dbReference>
<evidence type="ECO:0000256" key="4">
    <source>
        <dbReference type="ARBA" id="ARBA00023004"/>
    </source>
</evidence>
<dbReference type="PANTHER" id="PTHR24305">
    <property type="entry name" value="CYTOCHROME P450"/>
    <property type="match status" value="1"/>
</dbReference>
<dbReference type="Proteomes" id="UP001138500">
    <property type="component" value="Unassembled WGS sequence"/>
</dbReference>
<keyword evidence="6" id="KW-0503">Monooxygenase</keyword>
<evidence type="ECO:0000256" key="7">
    <source>
        <dbReference type="SAM" id="MobiDB-lite"/>
    </source>
</evidence>
<evidence type="ECO:0000256" key="1">
    <source>
        <dbReference type="ARBA" id="ARBA00001971"/>
    </source>
</evidence>
<evidence type="ECO:0000313" key="9">
    <source>
        <dbReference type="Proteomes" id="UP001138500"/>
    </source>
</evidence>
<feature type="binding site" description="axial binding residue" evidence="5">
    <location>
        <position position="152"/>
    </location>
    <ligand>
        <name>heme</name>
        <dbReference type="ChEBI" id="CHEBI:30413"/>
    </ligand>
    <ligandPart>
        <name>Fe</name>
        <dbReference type="ChEBI" id="CHEBI:18248"/>
    </ligandPart>
</feature>
<feature type="non-terminal residue" evidence="8">
    <location>
        <position position="1"/>
    </location>
</feature>
<dbReference type="Gene3D" id="1.10.630.10">
    <property type="entry name" value="Cytochrome P450"/>
    <property type="match status" value="2"/>
</dbReference>
<dbReference type="GO" id="GO:0005506">
    <property type="term" value="F:iron ion binding"/>
    <property type="evidence" value="ECO:0007669"/>
    <property type="project" value="InterPro"/>
</dbReference>
<keyword evidence="6" id="KW-0560">Oxidoreductase</keyword>
<dbReference type="InterPro" id="IPR017972">
    <property type="entry name" value="Cyt_P450_CS"/>
</dbReference>
<dbReference type="GO" id="GO:0004497">
    <property type="term" value="F:monooxygenase activity"/>
    <property type="evidence" value="ECO:0007669"/>
    <property type="project" value="UniProtKB-KW"/>
</dbReference>
<dbReference type="PROSITE" id="PS00086">
    <property type="entry name" value="CYTOCHROME_P450"/>
    <property type="match status" value="1"/>
</dbReference>
<proteinExistence type="inferred from homology"/>
<reference evidence="8 9" key="1">
    <citation type="journal article" date="2018" name="IMA Fungus">
        <title>IMA Genome-F 10: Nine draft genome sequences of Claviceps purpurea s.lat., including C. arundinis, C. humidiphila, and C. cf. spartinae, pseudomolecules for the pitch canker pathogen Fusarium circinatum, draft genome of Davidsoniella eucalypti, Grosmannia galeiformis, Quambalaria eucalypti, and Teratosphaeria destructans.</title>
        <authorList>
            <person name="Wingfield B.D."/>
            <person name="Liu M."/>
            <person name="Nguyen H.D."/>
            <person name="Lane F.A."/>
            <person name="Morgan S.W."/>
            <person name="De Vos L."/>
            <person name="Wilken P.M."/>
            <person name="Duong T.A."/>
            <person name="Aylward J."/>
            <person name="Coetzee M.P."/>
            <person name="Dadej K."/>
            <person name="De Beer Z.W."/>
            <person name="Findlay W."/>
            <person name="Havenga M."/>
            <person name="Kolarik M."/>
            <person name="Menzies J.G."/>
            <person name="Naidoo K."/>
            <person name="Pochopski O."/>
            <person name="Shoukouhi P."/>
            <person name="Santana Q.C."/>
            <person name="Seifert K.A."/>
            <person name="Soal N."/>
            <person name="Steenkamp E.T."/>
            <person name="Tatham C.T."/>
            <person name="van der Nest M.A."/>
            <person name="Wingfield M.J."/>
        </authorList>
    </citation>
    <scope>NUCLEOTIDE SEQUENCE [LARGE SCALE GENOMIC DNA]</scope>
    <source>
        <strain evidence="8">CMW44962</strain>
    </source>
</reference>
<reference evidence="8 9" key="2">
    <citation type="journal article" date="2021" name="Curr. Genet.">
        <title>Genetic response to nitrogen starvation in the aggressive Eucalyptus foliar pathogen Teratosphaeria destructans.</title>
        <authorList>
            <person name="Havenga M."/>
            <person name="Wingfield B.D."/>
            <person name="Wingfield M.J."/>
            <person name="Dreyer L.L."/>
            <person name="Roets F."/>
            <person name="Aylward J."/>
        </authorList>
    </citation>
    <scope>NUCLEOTIDE SEQUENCE [LARGE SCALE GENOMIC DNA]</scope>
    <source>
        <strain evidence="8">CMW44962</strain>
    </source>
</reference>
<comment type="similarity">
    <text evidence="2 6">Belongs to the cytochrome P450 family.</text>
</comment>
<gene>
    <name evidence="8" type="ORF">Tdes44962_MAKER04206</name>
</gene>
<dbReference type="InterPro" id="IPR050121">
    <property type="entry name" value="Cytochrome_P450_monoxygenase"/>
</dbReference>
<dbReference type="InterPro" id="IPR036396">
    <property type="entry name" value="Cyt_P450_sf"/>
</dbReference>
<dbReference type="PRINTS" id="PR00463">
    <property type="entry name" value="EP450I"/>
</dbReference>
<evidence type="ECO:0000256" key="2">
    <source>
        <dbReference type="ARBA" id="ARBA00010617"/>
    </source>
</evidence>
<dbReference type="GO" id="GO:0020037">
    <property type="term" value="F:heme binding"/>
    <property type="evidence" value="ECO:0007669"/>
    <property type="project" value="InterPro"/>
</dbReference>
<dbReference type="InterPro" id="IPR001128">
    <property type="entry name" value="Cyt_P450"/>
</dbReference>
<protein>
    <submittedName>
        <fullName evidence="8">Benzoate 4-monooxygenase Cytochrome-P450</fullName>
    </submittedName>
</protein>
<dbReference type="SUPFAM" id="SSF48264">
    <property type="entry name" value="Cytochrome P450"/>
    <property type="match status" value="1"/>
</dbReference>